<evidence type="ECO:0000259" key="6">
    <source>
        <dbReference type="PROSITE" id="PS50887"/>
    </source>
</evidence>
<dbReference type="InterPro" id="IPR029787">
    <property type="entry name" value="Nucleotide_cyclase"/>
</dbReference>
<evidence type="ECO:0000256" key="4">
    <source>
        <dbReference type="SAM" id="Phobius"/>
    </source>
</evidence>
<dbReference type="InterPro" id="IPR043128">
    <property type="entry name" value="Rev_trsase/Diguanyl_cyclase"/>
</dbReference>
<dbReference type="InterPro" id="IPR000160">
    <property type="entry name" value="GGDEF_dom"/>
</dbReference>
<dbReference type="SUPFAM" id="SSF48452">
    <property type="entry name" value="TPR-like"/>
    <property type="match status" value="2"/>
</dbReference>
<evidence type="ECO:0000313" key="8">
    <source>
        <dbReference type="Proteomes" id="UP001500359"/>
    </source>
</evidence>
<evidence type="ECO:0000313" key="7">
    <source>
        <dbReference type="EMBL" id="GAA0857599.1"/>
    </source>
</evidence>
<dbReference type="NCBIfam" id="TIGR00254">
    <property type="entry name" value="GGDEF"/>
    <property type="match status" value="1"/>
</dbReference>
<comment type="catalytic activity">
    <reaction evidence="2">
        <text>2 GTP = 3',3'-c-di-GMP + 2 diphosphate</text>
        <dbReference type="Rhea" id="RHEA:24898"/>
        <dbReference type="ChEBI" id="CHEBI:33019"/>
        <dbReference type="ChEBI" id="CHEBI:37565"/>
        <dbReference type="ChEBI" id="CHEBI:58805"/>
        <dbReference type="EC" id="2.7.7.65"/>
    </reaction>
</comment>
<organism evidence="7 8">
    <name type="scientific">Aliiglaciecola litoralis</name>
    <dbReference type="NCBI Taxonomy" id="582857"/>
    <lineage>
        <taxon>Bacteria</taxon>
        <taxon>Pseudomonadati</taxon>
        <taxon>Pseudomonadota</taxon>
        <taxon>Gammaproteobacteria</taxon>
        <taxon>Alteromonadales</taxon>
        <taxon>Alteromonadaceae</taxon>
        <taxon>Aliiglaciecola</taxon>
    </lineage>
</organism>
<keyword evidence="4" id="KW-0812">Transmembrane</keyword>
<evidence type="ECO:0000256" key="3">
    <source>
        <dbReference type="PROSITE-ProRule" id="PRU00339"/>
    </source>
</evidence>
<dbReference type="Pfam" id="PF13374">
    <property type="entry name" value="TPR_10"/>
    <property type="match status" value="1"/>
</dbReference>
<keyword evidence="4" id="KW-0472">Membrane</keyword>
<proteinExistence type="predicted"/>
<dbReference type="EMBL" id="BAAAFD010000006">
    <property type="protein sequence ID" value="GAA0857599.1"/>
    <property type="molecule type" value="Genomic_DNA"/>
</dbReference>
<feature type="domain" description="GGDEF" evidence="6">
    <location>
        <begin position="459"/>
        <end position="589"/>
    </location>
</feature>
<dbReference type="Pfam" id="PF00990">
    <property type="entry name" value="GGDEF"/>
    <property type="match status" value="1"/>
</dbReference>
<accession>A0ABN1LLG1</accession>
<feature type="chain" id="PRO_5046804869" description="diguanylate cyclase" evidence="5">
    <location>
        <begin position="19"/>
        <end position="590"/>
    </location>
</feature>
<sequence length="590" mass="66904">MSRWGVLLILLFSQIANASSSDTDVLALERELTLVDKPKQKHILTTLASHYLYIKPTKTITFAEQLIELAKQIGDKSSLSDGLRLLGQAHMFQGNNKLAFRHLQQALEVSLETDDYHLISVANRALGVFNELILDYSKALDYYLKALGYAERNNNIEDKATVYNNIGNVFNAQGAYDDAIRYFSLAIDLYISLNNFDLQMNSTVGLGAAQLKAGSLVQAKQTLESVIELEHKIRSFTFSEATVNLAHVQRLKQNYPAAIELYQFVIQDERGSSYPPAVAAAYLGLANCYEQTDRLDDARQVYQEGIAKVSDKATVESEMALFEQLAKLELTQQQYEAAANIQARYIDRRNQVQPLIQQRLVTKLETQLAMERELRRLQNEVLIKERNERYNTLIMFGAVLFAMTSIILFLLLRLRKQALSKLQSSNSILKKYSETDPLTGIGNRRYLENSLKQYQHTNTELAFLLLDIDYFKSINDRFGHKAGDQLLKNLAELIKSLCRKNEILARIGGEEFVLLLFGSDQESAIMFAERIRKSIAQMPAINDAAVTVSIGVSFGQVQESNFDDLFRQADIALYLAKKQGRNRVKVYQEE</sequence>
<dbReference type="CDD" id="cd01949">
    <property type="entry name" value="GGDEF"/>
    <property type="match status" value="1"/>
</dbReference>
<reference evidence="7 8" key="1">
    <citation type="journal article" date="2019" name="Int. J. Syst. Evol. Microbiol.">
        <title>The Global Catalogue of Microorganisms (GCM) 10K type strain sequencing project: providing services to taxonomists for standard genome sequencing and annotation.</title>
        <authorList>
            <consortium name="The Broad Institute Genomics Platform"/>
            <consortium name="The Broad Institute Genome Sequencing Center for Infectious Disease"/>
            <person name="Wu L."/>
            <person name="Ma J."/>
        </authorList>
    </citation>
    <scope>NUCLEOTIDE SEQUENCE [LARGE SCALE GENOMIC DNA]</scope>
    <source>
        <strain evidence="7 8">JCM 15896</strain>
    </source>
</reference>
<gene>
    <name evidence="7" type="ORF">GCM10009114_24020</name>
</gene>
<evidence type="ECO:0000256" key="5">
    <source>
        <dbReference type="SAM" id="SignalP"/>
    </source>
</evidence>
<feature type="signal peptide" evidence="5">
    <location>
        <begin position="1"/>
        <end position="18"/>
    </location>
</feature>
<dbReference type="Gene3D" id="1.25.40.10">
    <property type="entry name" value="Tetratricopeptide repeat domain"/>
    <property type="match status" value="2"/>
</dbReference>
<keyword evidence="8" id="KW-1185">Reference proteome</keyword>
<dbReference type="Pfam" id="PF13424">
    <property type="entry name" value="TPR_12"/>
    <property type="match status" value="2"/>
</dbReference>
<protein>
    <recommendedName>
        <fullName evidence="1">diguanylate cyclase</fullName>
        <ecNumber evidence="1">2.7.7.65</ecNumber>
    </recommendedName>
</protein>
<dbReference type="Proteomes" id="UP001500359">
    <property type="component" value="Unassembled WGS sequence"/>
</dbReference>
<dbReference type="RefSeq" id="WP_343860289.1">
    <property type="nucleotide sequence ID" value="NZ_BAAAFD010000006.1"/>
</dbReference>
<dbReference type="PROSITE" id="PS50005">
    <property type="entry name" value="TPR"/>
    <property type="match status" value="1"/>
</dbReference>
<dbReference type="PANTHER" id="PTHR45138">
    <property type="entry name" value="REGULATORY COMPONENTS OF SENSORY TRANSDUCTION SYSTEM"/>
    <property type="match status" value="1"/>
</dbReference>
<keyword evidence="4" id="KW-1133">Transmembrane helix</keyword>
<evidence type="ECO:0000256" key="2">
    <source>
        <dbReference type="ARBA" id="ARBA00034247"/>
    </source>
</evidence>
<keyword evidence="3" id="KW-0802">TPR repeat</keyword>
<keyword evidence="5" id="KW-0732">Signal</keyword>
<dbReference type="PROSITE" id="PS50887">
    <property type="entry name" value="GGDEF"/>
    <property type="match status" value="1"/>
</dbReference>
<dbReference type="Gene3D" id="3.30.70.270">
    <property type="match status" value="1"/>
</dbReference>
<comment type="caution">
    <text evidence="7">The sequence shown here is derived from an EMBL/GenBank/DDBJ whole genome shotgun (WGS) entry which is preliminary data.</text>
</comment>
<dbReference type="SMART" id="SM00267">
    <property type="entry name" value="GGDEF"/>
    <property type="match status" value="1"/>
</dbReference>
<dbReference type="InterPro" id="IPR019734">
    <property type="entry name" value="TPR_rpt"/>
</dbReference>
<name>A0ABN1LLG1_9ALTE</name>
<dbReference type="EC" id="2.7.7.65" evidence="1"/>
<dbReference type="InterPro" id="IPR011990">
    <property type="entry name" value="TPR-like_helical_dom_sf"/>
</dbReference>
<dbReference type="PANTHER" id="PTHR45138:SF9">
    <property type="entry name" value="DIGUANYLATE CYCLASE DGCM-RELATED"/>
    <property type="match status" value="1"/>
</dbReference>
<evidence type="ECO:0000256" key="1">
    <source>
        <dbReference type="ARBA" id="ARBA00012528"/>
    </source>
</evidence>
<dbReference type="SUPFAM" id="SSF55073">
    <property type="entry name" value="Nucleotide cyclase"/>
    <property type="match status" value="1"/>
</dbReference>
<dbReference type="SMART" id="SM00028">
    <property type="entry name" value="TPR"/>
    <property type="match status" value="6"/>
</dbReference>
<dbReference type="InterPro" id="IPR050469">
    <property type="entry name" value="Diguanylate_Cyclase"/>
</dbReference>
<feature type="repeat" description="TPR" evidence="3">
    <location>
        <begin position="160"/>
        <end position="193"/>
    </location>
</feature>
<feature type="transmembrane region" description="Helical" evidence="4">
    <location>
        <begin position="393"/>
        <end position="412"/>
    </location>
</feature>